<dbReference type="OrthoDB" id="6290224at2"/>
<sequence length="271" mass="31066">MLRLSACLLAVSTLPVFAQSTDIQHEIALGFSDVRDADDNFIGASYRHYFESVNIDQQPWSISPYLQRKNNVSVDYFGIDNIDSVNVRGEWFYSNTLVIRGRYGRVTNDNRYFDETLNRYAVEVSTFANQNWEYGVGVEYFHLNEELFSSIDVGVSEERSDSEFSYSAFARYTSFGQRAGKFSPGWDTKLKATQFDGEFSIELDTDYYFRPDWSVGVTYIHESNEVIGSDNVIELGTHFWFNPHSSIEFGLGYDTDENQLGSATLLGTFRF</sequence>
<keyword evidence="1" id="KW-0732">Signal</keyword>
<dbReference type="Proteomes" id="UP000031197">
    <property type="component" value="Unassembled WGS sequence"/>
</dbReference>
<keyword evidence="3" id="KW-1185">Reference proteome</keyword>
<evidence type="ECO:0000256" key="1">
    <source>
        <dbReference type="SAM" id="SignalP"/>
    </source>
</evidence>
<protein>
    <recommendedName>
        <fullName evidence="4">Porin</fullName>
    </recommendedName>
</protein>
<comment type="caution">
    <text evidence="2">The sequence shown here is derived from an EMBL/GenBank/DDBJ whole genome shotgun (WGS) entry which is preliminary data.</text>
</comment>
<evidence type="ECO:0008006" key="4">
    <source>
        <dbReference type="Google" id="ProtNLM"/>
    </source>
</evidence>
<dbReference type="AlphaFoldDB" id="A0A0B3YCL8"/>
<name>A0A0B3YCL8_9ALTE</name>
<gene>
    <name evidence="2" type="ORF">RJ41_13855</name>
</gene>
<reference evidence="2 3" key="1">
    <citation type="submission" date="2014-12" db="EMBL/GenBank/DDBJ databases">
        <title>Genome sequencing of Alteromonas marina AD001.</title>
        <authorList>
            <person name="Adrian T.G.S."/>
            <person name="Chan K.G."/>
        </authorList>
    </citation>
    <scope>NUCLEOTIDE SEQUENCE [LARGE SCALE GENOMIC DNA]</scope>
    <source>
        <strain evidence="2 3">AD001</strain>
    </source>
</reference>
<feature type="signal peptide" evidence="1">
    <location>
        <begin position="1"/>
        <end position="18"/>
    </location>
</feature>
<feature type="chain" id="PRO_5002084861" description="Porin" evidence="1">
    <location>
        <begin position="19"/>
        <end position="271"/>
    </location>
</feature>
<dbReference type="EMBL" id="JWLW01000023">
    <property type="protein sequence ID" value="KHT50852.1"/>
    <property type="molecule type" value="Genomic_DNA"/>
</dbReference>
<accession>A0A0B3YCL8</accession>
<evidence type="ECO:0000313" key="3">
    <source>
        <dbReference type="Proteomes" id="UP000031197"/>
    </source>
</evidence>
<evidence type="ECO:0000313" key="2">
    <source>
        <dbReference type="EMBL" id="KHT50852.1"/>
    </source>
</evidence>
<dbReference type="RefSeq" id="WP_039221866.1">
    <property type="nucleotide sequence ID" value="NZ_JWLW01000023.1"/>
</dbReference>
<proteinExistence type="predicted"/>
<organism evidence="2 3">
    <name type="scientific">Alteromonas marina</name>
    <dbReference type="NCBI Taxonomy" id="203795"/>
    <lineage>
        <taxon>Bacteria</taxon>
        <taxon>Pseudomonadati</taxon>
        <taxon>Pseudomonadota</taxon>
        <taxon>Gammaproteobacteria</taxon>
        <taxon>Alteromonadales</taxon>
        <taxon>Alteromonadaceae</taxon>
        <taxon>Alteromonas/Salinimonas group</taxon>
        <taxon>Alteromonas</taxon>
    </lineage>
</organism>